<dbReference type="EMBL" id="CP041659">
    <property type="protein sequence ID" value="QDP19203.1"/>
    <property type="molecule type" value="Genomic_DNA"/>
</dbReference>
<evidence type="ECO:0000259" key="2">
    <source>
        <dbReference type="Pfam" id="PF01523"/>
    </source>
</evidence>
<protein>
    <submittedName>
        <fullName evidence="5">TldD/PmbA family protein</fullName>
    </submittedName>
</protein>
<feature type="domain" description="Metalloprotease TldD/E N-terminal" evidence="2">
    <location>
        <begin position="26"/>
        <end position="90"/>
    </location>
</feature>
<dbReference type="InterPro" id="IPR035068">
    <property type="entry name" value="TldD/PmbA_N"/>
</dbReference>
<evidence type="ECO:0000259" key="4">
    <source>
        <dbReference type="Pfam" id="PF19290"/>
    </source>
</evidence>
<feature type="domain" description="Metalloprotease TldD/E central" evidence="4">
    <location>
        <begin position="120"/>
        <end position="224"/>
    </location>
</feature>
<dbReference type="Pfam" id="PF19289">
    <property type="entry name" value="PmbA_TldD_3rd"/>
    <property type="match status" value="1"/>
</dbReference>
<evidence type="ECO:0000256" key="1">
    <source>
        <dbReference type="ARBA" id="ARBA00005836"/>
    </source>
</evidence>
<dbReference type="InterPro" id="IPR047657">
    <property type="entry name" value="PmbA"/>
</dbReference>
<dbReference type="PANTHER" id="PTHR43421">
    <property type="entry name" value="METALLOPROTEASE PMBA"/>
    <property type="match status" value="1"/>
</dbReference>
<dbReference type="Pfam" id="PF19290">
    <property type="entry name" value="PmbA_TldD_2nd"/>
    <property type="match status" value="1"/>
</dbReference>
<proteinExistence type="inferred from homology"/>
<evidence type="ECO:0000259" key="3">
    <source>
        <dbReference type="Pfam" id="PF19289"/>
    </source>
</evidence>
<dbReference type="KEGG" id="sxa:FMM02_04030"/>
<keyword evidence="6" id="KW-1185">Reference proteome</keyword>
<organism evidence="5 6">
    <name type="scientific">Sphingomonas xanthus</name>
    <dbReference type="NCBI Taxonomy" id="2594473"/>
    <lineage>
        <taxon>Bacteria</taxon>
        <taxon>Pseudomonadati</taxon>
        <taxon>Pseudomonadota</taxon>
        <taxon>Alphaproteobacteria</taxon>
        <taxon>Sphingomonadales</taxon>
        <taxon>Sphingomonadaceae</taxon>
        <taxon>Sphingomonas</taxon>
    </lineage>
</organism>
<dbReference type="PANTHER" id="PTHR43421:SF1">
    <property type="entry name" value="METALLOPROTEASE PMBA"/>
    <property type="match status" value="1"/>
</dbReference>
<dbReference type="RefSeq" id="WP_147493657.1">
    <property type="nucleotide sequence ID" value="NZ_CP041659.1"/>
</dbReference>
<dbReference type="InterPro" id="IPR045570">
    <property type="entry name" value="Metalloprtase-TldD/E_cen_dom"/>
</dbReference>
<evidence type="ECO:0000313" key="6">
    <source>
        <dbReference type="Proteomes" id="UP000321857"/>
    </source>
</evidence>
<dbReference type="GO" id="GO:0008237">
    <property type="term" value="F:metallopeptidase activity"/>
    <property type="evidence" value="ECO:0007669"/>
    <property type="project" value="InterPro"/>
</dbReference>
<dbReference type="SUPFAM" id="SSF111283">
    <property type="entry name" value="Putative modulator of DNA gyrase, PmbA/TldD"/>
    <property type="match status" value="1"/>
</dbReference>
<dbReference type="InterPro" id="IPR002510">
    <property type="entry name" value="Metalloprtase-TldD/E_N"/>
</dbReference>
<accession>A0A516IQL2</accession>
<feature type="domain" description="Metalloprotease TldD/E C-terminal" evidence="3">
    <location>
        <begin position="231"/>
        <end position="446"/>
    </location>
</feature>
<dbReference type="GO" id="GO:0006508">
    <property type="term" value="P:proteolysis"/>
    <property type="evidence" value="ECO:0007669"/>
    <property type="project" value="InterPro"/>
</dbReference>
<gene>
    <name evidence="5" type="ORF">FMM02_04030</name>
</gene>
<dbReference type="InterPro" id="IPR045569">
    <property type="entry name" value="Metalloprtase-TldD/E_C"/>
</dbReference>
<dbReference type="Pfam" id="PF01523">
    <property type="entry name" value="PmbA_TldD_1st"/>
    <property type="match status" value="1"/>
</dbReference>
<dbReference type="InterPro" id="IPR036059">
    <property type="entry name" value="TldD/PmbA_sf"/>
</dbReference>
<sequence length="448" mass="46254">MLSPVKAQDKAAALVDLARRKGADAADAVYVGDRSQGVSVRLRQLEDVNRSEGEEIGLRVFRGRRSATISASDLSSEAMGEMVERALAMAAEAPEDQFAGLAPEELILRDKPADLDLDDGGDPDPDQLRQRALEAEDAARSVKGVTNSNGASASSSASIFAIATSHGFAAATRATGYSNSASVVAGSGSAMQRDHAWHSARHFSDLDSAEGIGGRAAERAVARLNPVSVRPGVMPVLFDPRVATTLLGHFIAAISGAAIARQSSFLLDALGTRLFAEGITVHDDPLRPRGLRSRAFDGEGLPVGPSDLVSDGVLTTWLAESASARQLGIAPTGHAVRGVSGAPAAGPANLTLSPGTRSRDAMISSIDHGVLVTELIGQGVNGVTGDYSRGAAGFLIVKGEIGPAVAEITIASNLKTMFATLEPASDLRIRRGIDSPTVLVPAMTVASA</sequence>
<dbReference type="GO" id="GO:0005829">
    <property type="term" value="C:cytosol"/>
    <property type="evidence" value="ECO:0007669"/>
    <property type="project" value="TreeGrafter"/>
</dbReference>
<dbReference type="OrthoDB" id="9803618at2"/>
<comment type="similarity">
    <text evidence="1">Belongs to the peptidase U62 family.</text>
</comment>
<name>A0A516IQL2_9SPHN</name>
<reference evidence="5 6" key="1">
    <citation type="submission" date="2019-07" db="EMBL/GenBank/DDBJ databases">
        <title>Sphingomonas AE3 Genome sequencing and assembly.</title>
        <authorList>
            <person name="Kim H."/>
        </authorList>
    </citation>
    <scope>NUCLEOTIDE SEQUENCE [LARGE SCALE GENOMIC DNA]</scope>
    <source>
        <strain evidence="5 6">AE3</strain>
    </source>
</reference>
<evidence type="ECO:0000313" key="5">
    <source>
        <dbReference type="EMBL" id="QDP19203.1"/>
    </source>
</evidence>
<dbReference type="AlphaFoldDB" id="A0A516IQL2"/>
<dbReference type="Gene3D" id="3.30.2290.10">
    <property type="entry name" value="PmbA/TldD superfamily"/>
    <property type="match status" value="1"/>
</dbReference>
<dbReference type="Proteomes" id="UP000321857">
    <property type="component" value="Chromosome"/>
</dbReference>